<gene>
    <name evidence="1" type="ORF">SAMN06295970_107111</name>
</gene>
<evidence type="ECO:0000313" key="1">
    <source>
        <dbReference type="EMBL" id="SMP61173.1"/>
    </source>
</evidence>
<evidence type="ECO:0000313" key="2">
    <source>
        <dbReference type="Proteomes" id="UP001158049"/>
    </source>
</evidence>
<protein>
    <submittedName>
        <fullName evidence="1">Uncharacterized protein</fullName>
    </submittedName>
</protein>
<organism evidence="1 2">
    <name type="scientific">Noviherbaspirillum suwonense</name>
    <dbReference type="NCBI Taxonomy" id="1224511"/>
    <lineage>
        <taxon>Bacteria</taxon>
        <taxon>Pseudomonadati</taxon>
        <taxon>Pseudomonadota</taxon>
        <taxon>Betaproteobacteria</taxon>
        <taxon>Burkholderiales</taxon>
        <taxon>Oxalobacteraceae</taxon>
        <taxon>Noviherbaspirillum</taxon>
    </lineage>
</organism>
<accession>A0ABY1Q6D6</accession>
<reference evidence="1 2" key="1">
    <citation type="submission" date="2017-05" db="EMBL/GenBank/DDBJ databases">
        <authorList>
            <person name="Varghese N."/>
            <person name="Submissions S."/>
        </authorList>
    </citation>
    <scope>NUCLEOTIDE SEQUENCE [LARGE SCALE GENOMIC DNA]</scope>
    <source>
        <strain evidence="1 2">DSM 26001</strain>
    </source>
</reference>
<dbReference type="EMBL" id="FXUL01000007">
    <property type="protein sequence ID" value="SMP61173.1"/>
    <property type="molecule type" value="Genomic_DNA"/>
</dbReference>
<keyword evidence="2" id="KW-1185">Reference proteome</keyword>
<comment type="caution">
    <text evidence="1">The sequence shown here is derived from an EMBL/GenBank/DDBJ whole genome shotgun (WGS) entry which is preliminary data.</text>
</comment>
<name>A0ABY1Q6D6_9BURK</name>
<sequence length="97" mass="10038">MACRSIESGALVTTVNAEFVEGKAVCSDIDVTEGSTTMVLLNVWLAFCNAWRSEPGPLSAAVVTEKMDGNWMAKLGVAAPKDNTAAKTACANTLGTG</sequence>
<dbReference type="Proteomes" id="UP001158049">
    <property type="component" value="Unassembled WGS sequence"/>
</dbReference>
<proteinExistence type="predicted"/>